<dbReference type="AlphaFoldDB" id="A0A4Y8CND3"/>
<accession>A0A4Y8CND3</accession>
<dbReference type="STRING" id="38488.A0A4Y8CND3"/>
<gene>
    <name evidence="2" type="ORF">BOTCAL_0445g00080</name>
</gene>
<sequence>MNSFALHIPTPTLSNVFYEYFNNKFGNGSEDSKESNIEGGGNDNSNIGNANATNGITTQHTLNITNTDDNITAAYIPEEAEMKYISKEAFEEIQKDCVMHCPWPWSNIKSKRLYPPTQQHK</sequence>
<dbReference type="Proteomes" id="UP000297299">
    <property type="component" value="Unassembled WGS sequence"/>
</dbReference>
<evidence type="ECO:0000256" key="1">
    <source>
        <dbReference type="SAM" id="MobiDB-lite"/>
    </source>
</evidence>
<feature type="compositionally biased region" description="Polar residues" evidence="1">
    <location>
        <begin position="43"/>
        <end position="54"/>
    </location>
</feature>
<comment type="caution">
    <text evidence="2">The sequence shown here is derived from an EMBL/GenBank/DDBJ whole genome shotgun (WGS) entry which is preliminary data.</text>
</comment>
<evidence type="ECO:0000313" key="2">
    <source>
        <dbReference type="EMBL" id="TEY39975.1"/>
    </source>
</evidence>
<keyword evidence="3" id="KW-1185">Reference proteome</keyword>
<feature type="region of interest" description="Disordered" evidence="1">
    <location>
        <begin position="28"/>
        <end position="54"/>
    </location>
</feature>
<protein>
    <submittedName>
        <fullName evidence="2">Uncharacterized protein</fullName>
    </submittedName>
</protein>
<name>A0A4Y8CND3_9HELO</name>
<dbReference type="EMBL" id="PHWZ01000444">
    <property type="protein sequence ID" value="TEY39975.1"/>
    <property type="molecule type" value="Genomic_DNA"/>
</dbReference>
<organism evidence="2 3">
    <name type="scientific">Botryotinia calthae</name>
    <dbReference type="NCBI Taxonomy" id="38488"/>
    <lineage>
        <taxon>Eukaryota</taxon>
        <taxon>Fungi</taxon>
        <taxon>Dikarya</taxon>
        <taxon>Ascomycota</taxon>
        <taxon>Pezizomycotina</taxon>
        <taxon>Leotiomycetes</taxon>
        <taxon>Helotiales</taxon>
        <taxon>Sclerotiniaceae</taxon>
        <taxon>Botryotinia</taxon>
    </lineage>
</organism>
<reference evidence="2 3" key="1">
    <citation type="submission" date="2017-11" db="EMBL/GenBank/DDBJ databases">
        <title>Comparative genomics of Botrytis spp.</title>
        <authorList>
            <person name="Valero-Jimenez C.A."/>
            <person name="Tapia P."/>
            <person name="Veloso J."/>
            <person name="Silva-Moreno E."/>
            <person name="Staats M."/>
            <person name="Valdes J.H."/>
            <person name="Van Kan J.A.L."/>
        </authorList>
    </citation>
    <scope>NUCLEOTIDE SEQUENCE [LARGE SCALE GENOMIC DNA]</scope>
    <source>
        <strain evidence="2 3">MUCL2830</strain>
    </source>
</reference>
<evidence type="ECO:0000313" key="3">
    <source>
        <dbReference type="Proteomes" id="UP000297299"/>
    </source>
</evidence>
<proteinExistence type="predicted"/>